<dbReference type="InterPro" id="IPR002145">
    <property type="entry name" value="CopG"/>
</dbReference>
<dbReference type="Pfam" id="PF01402">
    <property type="entry name" value="RHH_1"/>
    <property type="match status" value="1"/>
</dbReference>
<dbReference type="AlphaFoldDB" id="A0A6J6YBI9"/>
<dbReference type="GO" id="GO:0006355">
    <property type="term" value="P:regulation of DNA-templated transcription"/>
    <property type="evidence" value="ECO:0007669"/>
    <property type="project" value="InterPro"/>
</dbReference>
<protein>
    <submittedName>
        <fullName evidence="2">Unannotated protein</fullName>
    </submittedName>
</protein>
<dbReference type="InterPro" id="IPR010985">
    <property type="entry name" value="Ribbon_hlx_hlx"/>
</dbReference>
<sequence length="93" mass="9882">MTKKSSPIVGRSRGQAVTEADIELMNAEAEVGYDVTVAKSRGGRPTIGSGPATVVPVRLDPELRAALDARASADHRTASEVIREALRQFLHTA</sequence>
<evidence type="ECO:0000313" key="2">
    <source>
        <dbReference type="EMBL" id="CAB4805424.1"/>
    </source>
</evidence>
<dbReference type="SUPFAM" id="SSF47598">
    <property type="entry name" value="Ribbon-helix-helix"/>
    <property type="match status" value="1"/>
</dbReference>
<accession>A0A6J6YBI9</accession>
<dbReference type="EMBL" id="CAFAAJ010000069">
    <property type="protein sequence ID" value="CAB4805424.1"/>
    <property type="molecule type" value="Genomic_DNA"/>
</dbReference>
<proteinExistence type="predicted"/>
<organism evidence="2">
    <name type="scientific">freshwater metagenome</name>
    <dbReference type="NCBI Taxonomy" id="449393"/>
    <lineage>
        <taxon>unclassified sequences</taxon>
        <taxon>metagenomes</taxon>
        <taxon>ecological metagenomes</taxon>
    </lineage>
</organism>
<reference evidence="2" key="1">
    <citation type="submission" date="2020-05" db="EMBL/GenBank/DDBJ databases">
        <authorList>
            <person name="Chiriac C."/>
            <person name="Salcher M."/>
            <person name="Ghai R."/>
            <person name="Kavagutti S V."/>
        </authorList>
    </citation>
    <scope>NUCLEOTIDE SEQUENCE</scope>
</reference>
<gene>
    <name evidence="2" type="ORF">UFOPK3001_01214</name>
    <name evidence="3" type="ORF">UFOPK3954_01377</name>
</gene>
<feature type="domain" description="Ribbon-helix-helix protein CopG" evidence="1">
    <location>
        <begin position="55"/>
        <end position="90"/>
    </location>
</feature>
<dbReference type="EMBL" id="CAFBON010000139">
    <property type="protein sequence ID" value="CAB4994506.1"/>
    <property type="molecule type" value="Genomic_DNA"/>
</dbReference>
<name>A0A6J6YBI9_9ZZZZ</name>
<evidence type="ECO:0000313" key="3">
    <source>
        <dbReference type="EMBL" id="CAB4994506.1"/>
    </source>
</evidence>
<evidence type="ECO:0000259" key="1">
    <source>
        <dbReference type="Pfam" id="PF01402"/>
    </source>
</evidence>